<dbReference type="GO" id="GO:0006281">
    <property type="term" value="P:DNA repair"/>
    <property type="evidence" value="ECO:0007669"/>
    <property type="project" value="InterPro"/>
</dbReference>
<dbReference type="EC" id="2.7.7.7" evidence="3"/>
<dbReference type="InterPro" id="IPR043502">
    <property type="entry name" value="DNA/RNA_pol_sf"/>
</dbReference>
<comment type="catalytic activity">
    <reaction evidence="6">
        <text>DNA(n) + a 2'-deoxyribonucleoside 5'-triphosphate = DNA(n+1) + diphosphate</text>
        <dbReference type="Rhea" id="RHEA:22508"/>
        <dbReference type="Rhea" id="RHEA-COMP:17339"/>
        <dbReference type="Rhea" id="RHEA-COMP:17340"/>
        <dbReference type="ChEBI" id="CHEBI:33019"/>
        <dbReference type="ChEBI" id="CHEBI:61560"/>
        <dbReference type="ChEBI" id="CHEBI:173112"/>
        <dbReference type="EC" id="2.7.7.7"/>
    </reaction>
</comment>
<dbReference type="AlphaFoldDB" id="A0A845BFJ9"/>
<dbReference type="InterPro" id="IPR001126">
    <property type="entry name" value="UmuC"/>
</dbReference>
<reference evidence="9 10" key="1">
    <citation type="submission" date="2019-03" db="EMBL/GenBank/DDBJ databases">
        <title>Roseomonas sp. a novel Roseomonas species isolated from Sea whip Gorgonian.</title>
        <authorList>
            <person name="Li F."/>
            <person name="Pan X."/>
            <person name="Huang S."/>
            <person name="Li Z."/>
            <person name="Meng B."/>
        </authorList>
    </citation>
    <scope>NUCLEOTIDE SEQUENCE [LARGE SCALE GENOMIC DNA]</scope>
    <source>
        <strain evidence="9 10">M0104</strain>
    </source>
</reference>
<dbReference type="PANTHER" id="PTHR35369">
    <property type="entry name" value="BLR3025 PROTEIN-RELATED"/>
    <property type="match status" value="1"/>
</dbReference>
<dbReference type="PANTHER" id="PTHR35369:SF2">
    <property type="entry name" value="BLR3025 PROTEIN"/>
    <property type="match status" value="1"/>
</dbReference>
<dbReference type="Pfam" id="PF00817">
    <property type="entry name" value="IMS"/>
    <property type="match status" value="1"/>
</dbReference>
<sequence>MRRVVSLYLPTWPTDRLRRRQATSAGVQPPAEQPLEAPLVTRMAEENRQVIAAANQAALRLGLRPGMALAHAQAMVPDLQVAEADPEGDTSALAELAAWCLRWSPLTAPAAPDSLWIDATGCAHLHGGEAAMLAALLSRLERAGISARAALADTPGAAWALARHSAQSMTIVPPGAHADAVALLPIGALRLEAETVQALRRLGIDLVGQLLSLPRAPLARRFGPEVLRRLDQALGREAEPITPLVPPEAVQHHLAFAEPLLTAAALAIAIERLVDAVCPRLEQAGLGARRLDLIFERVDDAVQVIPIGTSRPSRDAHHLGRLLKERLESVEPGFGVSAMRLVVTLAEPIRPTQRCSALSPDHGPEVDLAPLVDRLASRFGEARVFSVLPRESDVPERAIQVSFPLAAGPSAAWTWDLRRPVRLLNPPQAIDVVSALPDDPPALFLWRRIRHRVRRADGPERIAGEWWRRDGEVAAVRDYWAVEDENGHRFWLFRRGDGADPATGDLSWFLHGLF</sequence>
<organism evidence="9 10">
    <name type="scientific">Teichococcus coralli</name>
    <dbReference type="NCBI Taxonomy" id="2545983"/>
    <lineage>
        <taxon>Bacteria</taxon>
        <taxon>Pseudomonadati</taxon>
        <taxon>Pseudomonadota</taxon>
        <taxon>Alphaproteobacteria</taxon>
        <taxon>Acetobacterales</taxon>
        <taxon>Roseomonadaceae</taxon>
        <taxon>Roseomonas</taxon>
    </lineage>
</organism>
<accession>A0A845BFJ9</accession>
<gene>
    <name evidence="9" type="ORF">E0493_20010</name>
</gene>
<dbReference type="InterPro" id="IPR043128">
    <property type="entry name" value="Rev_trsase/Diguanyl_cyclase"/>
</dbReference>
<comment type="caution">
    <text evidence="9">The sequence shown here is derived from an EMBL/GenBank/DDBJ whole genome shotgun (WGS) entry which is preliminary data.</text>
</comment>
<evidence type="ECO:0000259" key="8">
    <source>
        <dbReference type="Pfam" id="PF11799"/>
    </source>
</evidence>
<feature type="domain" description="UmuC" evidence="7">
    <location>
        <begin position="40"/>
        <end position="161"/>
    </location>
</feature>
<dbReference type="OrthoDB" id="9788640at2"/>
<dbReference type="InterPro" id="IPR050356">
    <property type="entry name" value="SulA_CellDiv_inhibitor"/>
</dbReference>
<comment type="similarity">
    <text evidence="1">Belongs to the DNA polymerase type-Y family.</text>
</comment>
<dbReference type="Pfam" id="PF11799">
    <property type="entry name" value="IMS_C"/>
    <property type="match status" value="1"/>
</dbReference>
<keyword evidence="10" id="KW-1185">Reference proteome</keyword>
<keyword evidence="4" id="KW-0227">DNA damage</keyword>
<evidence type="ECO:0000256" key="5">
    <source>
        <dbReference type="ARBA" id="ARBA00025589"/>
    </source>
</evidence>
<proteinExistence type="inferred from homology"/>
<dbReference type="InterPro" id="IPR017961">
    <property type="entry name" value="DNA_pol_Y-fam_little_finger"/>
</dbReference>
<evidence type="ECO:0000313" key="10">
    <source>
        <dbReference type="Proteomes" id="UP000460715"/>
    </source>
</evidence>
<evidence type="ECO:0000256" key="1">
    <source>
        <dbReference type="ARBA" id="ARBA00010945"/>
    </source>
</evidence>
<evidence type="ECO:0000259" key="7">
    <source>
        <dbReference type="Pfam" id="PF00817"/>
    </source>
</evidence>
<evidence type="ECO:0000256" key="4">
    <source>
        <dbReference type="ARBA" id="ARBA00022763"/>
    </source>
</evidence>
<evidence type="ECO:0000313" key="9">
    <source>
        <dbReference type="EMBL" id="MXP65638.1"/>
    </source>
</evidence>
<name>A0A845BFJ9_9PROT</name>
<comment type="subunit">
    <text evidence="2">Monomer.</text>
</comment>
<evidence type="ECO:0000256" key="6">
    <source>
        <dbReference type="ARBA" id="ARBA00049244"/>
    </source>
</evidence>
<dbReference type="CDD" id="cd03468">
    <property type="entry name" value="PolY_like"/>
    <property type="match status" value="1"/>
</dbReference>
<protein>
    <recommendedName>
        <fullName evidence="3">DNA-directed DNA polymerase</fullName>
        <ecNumber evidence="3">2.7.7.7</ecNumber>
    </recommendedName>
</protein>
<evidence type="ECO:0000256" key="2">
    <source>
        <dbReference type="ARBA" id="ARBA00011245"/>
    </source>
</evidence>
<dbReference type="Gene3D" id="3.40.1170.60">
    <property type="match status" value="1"/>
</dbReference>
<feature type="domain" description="DNA polymerase Y-family little finger" evidence="8">
    <location>
        <begin position="255"/>
        <end position="341"/>
    </location>
</feature>
<dbReference type="Proteomes" id="UP000460715">
    <property type="component" value="Unassembled WGS sequence"/>
</dbReference>
<dbReference type="Gene3D" id="3.30.70.270">
    <property type="match status" value="1"/>
</dbReference>
<comment type="function">
    <text evidence="5">Poorly processive, error-prone DNA polymerase involved in untargeted mutagenesis. Copies undamaged DNA at stalled replication forks, which arise in vivo from mismatched or misaligned primer ends. These misaligned primers can be extended by PolIV. Exhibits no 3'-5' exonuclease (proofreading) activity. May be involved in translesional synthesis, in conjunction with the beta clamp from PolIII.</text>
</comment>
<evidence type="ECO:0000256" key="3">
    <source>
        <dbReference type="ARBA" id="ARBA00012417"/>
    </source>
</evidence>
<dbReference type="SUPFAM" id="SSF56672">
    <property type="entry name" value="DNA/RNA polymerases"/>
    <property type="match status" value="1"/>
</dbReference>
<dbReference type="EMBL" id="SNVJ01000024">
    <property type="protein sequence ID" value="MXP65638.1"/>
    <property type="molecule type" value="Genomic_DNA"/>
</dbReference>
<dbReference type="RefSeq" id="WP_160939044.1">
    <property type="nucleotide sequence ID" value="NZ_SNVJ01000024.1"/>
</dbReference>